<comment type="caution">
    <text evidence="2">The sequence shown here is derived from an EMBL/GenBank/DDBJ whole genome shotgun (WGS) entry which is preliminary data.</text>
</comment>
<reference evidence="2 3" key="1">
    <citation type="submission" date="2024-03" db="EMBL/GenBank/DDBJ databases">
        <title>Aureococcus anophagefferens CCMP1851 and Kratosvirus quantuckense: Draft genome of a second virus-susceptible host strain in the model system.</title>
        <authorList>
            <person name="Chase E."/>
            <person name="Truchon A.R."/>
            <person name="Schepens W."/>
            <person name="Wilhelm S.W."/>
        </authorList>
    </citation>
    <scope>NUCLEOTIDE SEQUENCE [LARGE SCALE GENOMIC DNA]</scope>
    <source>
        <strain evidence="2 3">CCMP1851</strain>
    </source>
</reference>
<proteinExistence type="predicted"/>
<keyword evidence="1" id="KW-0732">Signal</keyword>
<name>A0ABR1FGA1_AURAN</name>
<dbReference type="EMBL" id="JBBJCI010000440">
    <property type="protein sequence ID" value="KAK7230265.1"/>
    <property type="molecule type" value="Genomic_DNA"/>
</dbReference>
<dbReference type="InterPro" id="IPR027443">
    <property type="entry name" value="IPNS-like_sf"/>
</dbReference>
<evidence type="ECO:0008006" key="4">
    <source>
        <dbReference type="Google" id="ProtNLM"/>
    </source>
</evidence>
<dbReference type="Gene3D" id="2.60.120.330">
    <property type="entry name" value="B-lactam Antibiotic, Isopenicillin N Synthase, Chain"/>
    <property type="match status" value="1"/>
</dbReference>
<evidence type="ECO:0000313" key="2">
    <source>
        <dbReference type="EMBL" id="KAK7230265.1"/>
    </source>
</evidence>
<dbReference type="Proteomes" id="UP001363151">
    <property type="component" value="Unassembled WGS sequence"/>
</dbReference>
<protein>
    <recommendedName>
        <fullName evidence="4">Fe2OG dioxygenase domain-containing protein</fullName>
    </recommendedName>
</protein>
<dbReference type="SUPFAM" id="SSF51197">
    <property type="entry name" value="Clavaminate synthase-like"/>
    <property type="match status" value="1"/>
</dbReference>
<keyword evidence="3" id="KW-1185">Reference proteome</keyword>
<evidence type="ECO:0000256" key="1">
    <source>
        <dbReference type="SAM" id="SignalP"/>
    </source>
</evidence>
<sequence length="325" mass="34230">MRLRPLLLCSSLAFAGGLASVVERAPTAAGIDRIGAVVDRIRTTQRFAAGVADRCAPLVDPFGELGADPAVDEEFRARLRRCGYAVCRAPTPLAPVVDRATALLRDDAALVAAGGAVSLSSEGRSGEYFGAYGDEATRFVDVRFDGAGRPLPRELGAFPVDDATAALADLGFRACAAAGLDPALVDDPRSSIRGAVSSTALRLAWYDASDETPFDAHTDATFLTVAPFSPGLEFYDGAAWHAPRAAADDDLAVVWAGSLLEIVDATFAATVHRVVGTPEPRTSTPLLLRGHPAARPLGVPMQDCWEALQKRDAGEAADYLRARLE</sequence>
<feature type="chain" id="PRO_5045753619" description="Fe2OG dioxygenase domain-containing protein" evidence="1">
    <location>
        <begin position="20"/>
        <end position="325"/>
    </location>
</feature>
<feature type="signal peptide" evidence="1">
    <location>
        <begin position="1"/>
        <end position="19"/>
    </location>
</feature>
<accession>A0ABR1FGA1</accession>
<organism evidence="2 3">
    <name type="scientific">Aureococcus anophagefferens</name>
    <name type="common">Harmful bloom alga</name>
    <dbReference type="NCBI Taxonomy" id="44056"/>
    <lineage>
        <taxon>Eukaryota</taxon>
        <taxon>Sar</taxon>
        <taxon>Stramenopiles</taxon>
        <taxon>Ochrophyta</taxon>
        <taxon>Pelagophyceae</taxon>
        <taxon>Pelagomonadales</taxon>
        <taxon>Pelagomonadaceae</taxon>
        <taxon>Aureococcus</taxon>
    </lineage>
</organism>
<evidence type="ECO:0000313" key="3">
    <source>
        <dbReference type="Proteomes" id="UP001363151"/>
    </source>
</evidence>
<gene>
    <name evidence="2" type="ORF">SO694_00187037</name>
</gene>